<feature type="domain" description="F-box" evidence="1">
    <location>
        <begin position="30"/>
        <end position="83"/>
    </location>
</feature>
<reference evidence="2 3" key="1">
    <citation type="submission" date="2019-10" db="EMBL/GenBank/DDBJ databases">
        <authorList>
            <person name="Palmer J.M."/>
        </authorList>
    </citation>
    <scope>NUCLEOTIDE SEQUENCE [LARGE SCALE GENOMIC DNA]</scope>
    <source>
        <strain evidence="2 3">TWF730</strain>
    </source>
</reference>
<evidence type="ECO:0000313" key="3">
    <source>
        <dbReference type="Proteomes" id="UP001373714"/>
    </source>
</evidence>
<comment type="caution">
    <text evidence="2">The sequence shown here is derived from an EMBL/GenBank/DDBJ whole genome shotgun (WGS) entry which is preliminary data.</text>
</comment>
<dbReference type="InterPro" id="IPR001810">
    <property type="entry name" value="F-box_dom"/>
</dbReference>
<accession>A0AAV9UEA4</accession>
<evidence type="ECO:0000259" key="1">
    <source>
        <dbReference type="PROSITE" id="PS50181"/>
    </source>
</evidence>
<keyword evidence="3" id="KW-1185">Reference proteome</keyword>
<dbReference type="Proteomes" id="UP001373714">
    <property type="component" value="Unassembled WGS sequence"/>
</dbReference>
<organism evidence="2 3">
    <name type="scientific">Orbilia blumenaviensis</name>
    <dbReference type="NCBI Taxonomy" id="1796055"/>
    <lineage>
        <taxon>Eukaryota</taxon>
        <taxon>Fungi</taxon>
        <taxon>Dikarya</taxon>
        <taxon>Ascomycota</taxon>
        <taxon>Pezizomycotina</taxon>
        <taxon>Orbiliomycetes</taxon>
        <taxon>Orbiliales</taxon>
        <taxon>Orbiliaceae</taxon>
        <taxon>Orbilia</taxon>
    </lineage>
</organism>
<proteinExistence type="predicted"/>
<dbReference type="EMBL" id="JAVHNS010000011">
    <property type="protein sequence ID" value="KAK6340270.1"/>
    <property type="molecule type" value="Genomic_DNA"/>
</dbReference>
<dbReference type="AlphaFoldDB" id="A0AAV9UEA4"/>
<dbReference type="InterPro" id="IPR036047">
    <property type="entry name" value="F-box-like_dom_sf"/>
</dbReference>
<gene>
    <name evidence="2" type="ORF">TWF730_002034</name>
</gene>
<evidence type="ECO:0000313" key="2">
    <source>
        <dbReference type="EMBL" id="KAK6340270.1"/>
    </source>
</evidence>
<sequence>MHVHHLQESWTQTTILESKEGNRFSQKKVRMPLSTLPIEILGEILSQLDSPESLCSAILTSRIFYTAYLEHKESIDHALWRNTYAECEIYCRFLTHVIANFLPSRAPDATVAVPGSETLDFFLAYVNWANPLAADEVSKDFVREELPALSWEQLATIPTPKSGDMIETHEYILRWSKRFCEARLKCHGFTKRSLPDSAGYVNRPPTRTELTRVCASFYQFWIYAICYSLPTIDLGTYFEEKDIDMPHGWDDGATMGIISHCIAESISFREFIIIKDSLAGWIKACGSGVVDRMSENEEYLKMCRNRPDQIIGITYLGEYVPVDKNDDALLFTLLCNLGPKASWKFLFESTFDEEIAISLSYQPVKVYSWFWEQFGLHKQDNFSKDYSPILRVCRRNHELMENNKDWWGVRKDNGLVDKSVVMWDDWRLKEWGFLFPALIPPILFYKITNSEKAEGVLKAEYVQKFGRVKVIIEKKKEFGWRNLLFRRLEANMIRNLWE</sequence>
<dbReference type="Pfam" id="PF12937">
    <property type="entry name" value="F-box-like"/>
    <property type="match status" value="1"/>
</dbReference>
<dbReference type="SUPFAM" id="SSF81383">
    <property type="entry name" value="F-box domain"/>
    <property type="match status" value="1"/>
</dbReference>
<name>A0AAV9UEA4_9PEZI</name>
<dbReference type="PROSITE" id="PS50181">
    <property type="entry name" value="FBOX"/>
    <property type="match status" value="1"/>
</dbReference>
<dbReference type="SMART" id="SM00256">
    <property type="entry name" value="FBOX"/>
    <property type="match status" value="1"/>
</dbReference>
<protein>
    <recommendedName>
        <fullName evidence="1">F-box domain-containing protein</fullName>
    </recommendedName>
</protein>